<organism evidence="6 7">
    <name type="scientific">Campylobacter iguaniorum</name>
    <dbReference type="NCBI Taxonomy" id="1244531"/>
    <lineage>
        <taxon>Bacteria</taxon>
        <taxon>Pseudomonadati</taxon>
        <taxon>Campylobacterota</taxon>
        <taxon>Epsilonproteobacteria</taxon>
        <taxon>Campylobacterales</taxon>
        <taxon>Campylobacteraceae</taxon>
        <taxon>Campylobacter</taxon>
    </lineage>
</organism>
<keyword evidence="7" id="KW-1185">Reference proteome</keyword>
<evidence type="ECO:0000256" key="4">
    <source>
        <dbReference type="PIRSR" id="PIRSR604385-3"/>
    </source>
</evidence>
<accession>A0A076FG34</accession>
<dbReference type="SUPFAM" id="SSF55811">
    <property type="entry name" value="Nudix"/>
    <property type="match status" value="1"/>
</dbReference>
<sequence length="195" mass="22434">MDTIIKNLKIVPLEKSKFVKPFSILYTQDGKEKKWDCVEAHDSVSCVMYHKEFDSFLFVKQFRPSLWYYQKKNDICSDEPGFTYELCAGILDKGLSPEDTVVEEILEETGYEATVVKKITSSYTALGFGANRQTVFYTIIDESMKKTAGGGVDDERIELVFVKKDEILEFIYDETKVKAPNLQFALLWFLQNAKV</sequence>
<keyword evidence="3" id="KW-0460">Magnesium</keyword>
<dbReference type="KEGG" id="caj:CIG1485E_0936"/>
<feature type="binding site" evidence="3">
    <location>
        <position position="88"/>
    </location>
    <ligand>
        <name>Mg(2+)</name>
        <dbReference type="ChEBI" id="CHEBI:18420"/>
        <label>1</label>
    </ligand>
</feature>
<feature type="domain" description="Nudix hydrolase" evidence="5">
    <location>
        <begin position="39"/>
        <end position="190"/>
    </location>
</feature>
<dbReference type="NCBIfam" id="TIGR00052">
    <property type="entry name" value="nudix-type nucleoside diphosphatase, YffH/AdpP family"/>
    <property type="match status" value="1"/>
</dbReference>
<evidence type="ECO:0000256" key="3">
    <source>
        <dbReference type="PIRSR" id="PIRSR604385-2"/>
    </source>
</evidence>
<dbReference type="OrthoDB" id="5360793at2"/>
<protein>
    <submittedName>
        <fullName evidence="6">Nudix-type nucleoside diphosphatase</fullName>
    </submittedName>
</protein>
<dbReference type="GO" id="GO:0046872">
    <property type="term" value="F:metal ion binding"/>
    <property type="evidence" value="ECO:0007669"/>
    <property type="project" value="UniProtKB-KW"/>
</dbReference>
<dbReference type="Pfam" id="PF00293">
    <property type="entry name" value="NUDIX"/>
    <property type="match status" value="1"/>
</dbReference>
<gene>
    <name evidence="6" type="ORF">CIG1485E_0936</name>
</gene>
<keyword evidence="2" id="KW-0378">Hydrolase</keyword>
<dbReference type="InterPro" id="IPR004385">
    <property type="entry name" value="NDP_pyrophosphatase"/>
</dbReference>
<dbReference type="InterPro" id="IPR015797">
    <property type="entry name" value="NUDIX_hydrolase-like_dom_sf"/>
</dbReference>
<dbReference type="PATRIC" id="fig|1244531.5.peg.936"/>
<keyword evidence="3" id="KW-0479">Metal-binding</keyword>
<feature type="short sequence motif" description="Nudix box" evidence="4">
    <location>
        <begin position="89"/>
        <end position="111"/>
    </location>
</feature>
<dbReference type="Gene3D" id="3.90.79.10">
    <property type="entry name" value="Nucleoside Triphosphate Pyrophosphohydrolase"/>
    <property type="match status" value="1"/>
</dbReference>
<feature type="binding site" evidence="3">
    <location>
        <position position="104"/>
    </location>
    <ligand>
        <name>Mg(2+)</name>
        <dbReference type="ChEBI" id="CHEBI:18420"/>
        <label>2</label>
    </ligand>
</feature>
<dbReference type="GO" id="GO:0019693">
    <property type="term" value="P:ribose phosphate metabolic process"/>
    <property type="evidence" value="ECO:0007669"/>
    <property type="project" value="TreeGrafter"/>
</dbReference>
<dbReference type="PROSITE" id="PS51462">
    <property type="entry name" value="NUDIX"/>
    <property type="match status" value="1"/>
</dbReference>
<dbReference type="PANTHER" id="PTHR11839">
    <property type="entry name" value="UDP/ADP-SUGAR PYROPHOSPHATASE"/>
    <property type="match status" value="1"/>
</dbReference>
<dbReference type="AlphaFoldDB" id="A0A076FG34"/>
<dbReference type="Proteomes" id="UP000028486">
    <property type="component" value="Chromosome"/>
</dbReference>
<evidence type="ECO:0000256" key="1">
    <source>
        <dbReference type="ARBA" id="ARBA00001946"/>
    </source>
</evidence>
<evidence type="ECO:0000313" key="6">
    <source>
        <dbReference type="EMBL" id="AII14774.1"/>
    </source>
</evidence>
<dbReference type="InterPro" id="IPR000086">
    <property type="entry name" value="NUDIX_hydrolase_dom"/>
</dbReference>
<evidence type="ECO:0000256" key="2">
    <source>
        <dbReference type="ARBA" id="ARBA00022801"/>
    </source>
</evidence>
<dbReference type="RefSeq" id="WP_038454262.1">
    <property type="nucleotide sequence ID" value="NZ_CP009043.1"/>
</dbReference>
<dbReference type="HOGENOM" id="CLU_062658_1_0_7"/>
<evidence type="ECO:0000313" key="7">
    <source>
        <dbReference type="Proteomes" id="UP000028486"/>
    </source>
</evidence>
<comment type="cofactor">
    <cofactor evidence="1 3">
        <name>Mg(2+)</name>
        <dbReference type="ChEBI" id="CHEBI:18420"/>
    </cofactor>
</comment>
<feature type="binding site" evidence="3">
    <location>
        <position position="155"/>
    </location>
    <ligand>
        <name>Mg(2+)</name>
        <dbReference type="ChEBI" id="CHEBI:18420"/>
        <label>1</label>
    </ligand>
</feature>
<dbReference type="EMBL" id="CP009043">
    <property type="protein sequence ID" value="AII14774.1"/>
    <property type="molecule type" value="Genomic_DNA"/>
</dbReference>
<dbReference type="STRING" id="1244531.CIG2463D_0936"/>
<dbReference type="CDD" id="cd18887">
    <property type="entry name" value="NUDIX_UGPPase_Nudt14"/>
    <property type="match status" value="1"/>
</dbReference>
<dbReference type="GO" id="GO:0008768">
    <property type="term" value="F:UDP-sugar diphosphatase activity"/>
    <property type="evidence" value="ECO:0007669"/>
    <property type="project" value="TreeGrafter"/>
</dbReference>
<name>A0A076FG34_9BACT</name>
<dbReference type="PANTHER" id="PTHR11839:SF15">
    <property type="entry name" value="URIDINE DIPHOSPHATE GLUCOSE PYROPHOSPHATASE NUDT14"/>
    <property type="match status" value="1"/>
</dbReference>
<feature type="binding site" evidence="3">
    <location>
        <position position="108"/>
    </location>
    <ligand>
        <name>Mg(2+)</name>
        <dbReference type="ChEBI" id="CHEBI:18420"/>
        <label>1</label>
    </ligand>
</feature>
<reference evidence="7" key="1">
    <citation type="journal article" date="2014" name="Genome Announc.">
        <title>Complete Genome Sequence of Campylobacter iguaniorum Strain 1485ET, Isolated from a Bearded Dragon (Pogona vitticeps).</title>
        <authorList>
            <person name="Gilbert M.J."/>
            <person name="Miller W.G."/>
            <person name="Yee E."/>
            <person name="Kik M."/>
            <person name="Wagenaar J.A."/>
            <person name="Duim B."/>
        </authorList>
    </citation>
    <scope>NUCLEOTIDE SEQUENCE [LARGE SCALE GENOMIC DNA]</scope>
    <source>
        <strain evidence="7">1485E</strain>
    </source>
</reference>
<dbReference type="GO" id="GO:0006753">
    <property type="term" value="P:nucleoside phosphate metabolic process"/>
    <property type="evidence" value="ECO:0007669"/>
    <property type="project" value="TreeGrafter"/>
</dbReference>
<proteinExistence type="predicted"/>
<evidence type="ECO:0000259" key="5">
    <source>
        <dbReference type="PROSITE" id="PS51462"/>
    </source>
</evidence>
<dbReference type="eggNOG" id="COG0494">
    <property type="taxonomic scope" value="Bacteria"/>
</dbReference>